<dbReference type="AlphaFoldDB" id="A0ABC9QXE5"/>
<organism evidence="1 2">
    <name type="scientific">Bacillus mycoides</name>
    <dbReference type="NCBI Taxonomy" id="1405"/>
    <lineage>
        <taxon>Bacteria</taxon>
        <taxon>Bacillati</taxon>
        <taxon>Bacillota</taxon>
        <taxon>Bacilli</taxon>
        <taxon>Bacillales</taxon>
        <taxon>Bacillaceae</taxon>
        <taxon>Bacillus</taxon>
        <taxon>Bacillus cereus group</taxon>
    </lineage>
</organism>
<sequence length="479" mass="57381">MDIHNKLKELENSIDEHTIDISDSTLLDFHIKLQYYEFKGYWELLRDLNLKRQSCKTYREKELLVDKYKEFYLSERKMYWRILRNLNDGTAKVLYPDVLKGKEERIYSVLRPSEQFDKSKSIDENLANYMKGRLIKNIRVLNQELFVLNNSPVLYTNTASTFIGPSSVLENRGDQISYKDAYIAASQSSSYSVFYNENTNENTKNALLNILAYFSGKPLFYFTENNNFNSKLSELYEQFELLDMLRLRKKNFFDSRNHEPFYLELPVFKHSNVYLEESQHEMIFELYNASLKQFESLPRCVFLYRVFEYGAAMHYKPIFNPSNYRPEDALNYYVNEIMNHRFIPLYFADYGTYINEENTAMIRKRKAKYINFTTKLKEEVKKIEKEWSSHYYLKNKSIGSIIYTTGRNAAAHGGSGRNNARYDYSTNYKHINNVNIFLELIARYIIEKLNPQLNNIIERRTKYYDRYNKFFEQDKNKFM</sequence>
<reference evidence="1 2" key="1">
    <citation type="submission" date="2012-04" db="EMBL/GenBank/DDBJ databases">
        <title>The Genome Sequence of Bacillus cereus VD078.</title>
        <authorList>
            <consortium name="The Broad Institute Genome Sequencing Platform"/>
            <consortium name="The Broad Institute Genome Sequencing Center for Infectious Disease"/>
            <person name="Feldgarden M."/>
            <person name="Van der Auwera G.A."/>
            <person name="Mahillon J."/>
            <person name="Duprez V."/>
            <person name="Timmery S."/>
            <person name="Mattelet C."/>
            <person name="Dierick K."/>
            <person name="Sun M."/>
            <person name="Yu Z."/>
            <person name="Zhu L."/>
            <person name="Hu X."/>
            <person name="Shank E.B."/>
            <person name="Swiecicka I."/>
            <person name="Hansen B.M."/>
            <person name="Andrup L."/>
            <person name="Young S.K."/>
            <person name="Zeng Q."/>
            <person name="Gargeya S."/>
            <person name="Fitzgerald M."/>
            <person name="Haas B."/>
            <person name="Abouelleil A."/>
            <person name="Alvarado L."/>
            <person name="Arachchi H.M."/>
            <person name="Berlin A."/>
            <person name="Chapman S.B."/>
            <person name="Goldberg J."/>
            <person name="Griggs A."/>
            <person name="Gujja S."/>
            <person name="Hansen M."/>
            <person name="Howarth C."/>
            <person name="Imamovic A."/>
            <person name="Larimer J."/>
            <person name="McCowen C."/>
            <person name="Montmayeur A."/>
            <person name="Murphy C."/>
            <person name="Neiman D."/>
            <person name="Pearson M."/>
            <person name="Priest M."/>
            <person name="Roberts A."/>
            <person name="Saif S."/>
            <person name="Shea T."/>
            <person name="Sisk P."/>
            <person name="Sykes S."/>
            <person name="Wortman J."/>
            <person name="Nusbaum C."/>
            <person name="Birren B."/>
        </authorList>
    </citation>
    <scope>NUCLEOTIDE SEQUENCE [LARGE SCALE GENOMIC DNA]</scope>
    <source>
        <strain evidence="1 2">VD078</strain>
    </source>
</reference>
<dbReference type="EMBL" id="AHEV01000043">
    <property type="protein sequence ID" value="EJR31159.1"/>
    <property type="molecule type" value="Genomic_DNA"/>
</dbReference>
<accession>A0ABC9QXE5</accession>
<dbReference type="Proteomes" id="UP000006976">
    <property type="component" value="Unassembled WGS sequence"/>
</dbReference>
<comment type="caution">
    <text evidence="1">The sequence shown here is derived from an EMBL/GenBank/DDBJ whole genome shotgun (WGS) entry which is preliminary data.</text>
</comment>
<evidence type="ECO:0000313" key="1">
    <source>
        <dbReference type="EMBL" id="EJR31159.1"/>
    </source>
</evidence>
<name>A0ABC9QXE5_BACMY</name>
<proteinExistence type="predicted"/>
<evidence type="ECO:0000313" key="2">
    <source>
        <dbReference type="Proteomes" id="UP000006976"/>
    </source>
</evidence>
<gene>
    <name evidence="1" type="ORF">III_05385</name>
</gene>
<protein>
    <submittedName>
        <fullName evidence="1">Uncharacterized protein</fullName>
    </submittedName>
</protein>